<protein>
    <recommendedName>
        <fullName evidence="4">SdpI/YhfL protein family</fullName>
    </recommendedName>
</protein>
<evidence type="ECO:0000313" key="2">
    <source>
        <dbReference type="EMBL" id="CEI74151.1"/>
    </source>
</evidence>
<accession>A0A2P2BUV6</accession>
<gene>
    <name evidence="2" type="ORF">FRIFI_2630</name>
</gene>
<keyword evidence="1" id="KW-1133">Transmembrane helix</keyword>
<name>A0A2P2BUV6_9FIRM</name>
<feature type="transmembrane region" description="Helical" evidence="1">
    <location>
        <begin position="52"/>
        <end position="71"/>
    </location>
</feature>
<dbReference type="AlphaFoldDB" id="A0A2P2BUV6"/>
<keyword evidence="1" id="KW-0472">Membrane</keyword>
<evidence type="ECO:0008006" key="4">
    <source>
        <dbReference type="Google" id="ProtNLM"/>
    </source>
</evidence>
<evidence type="ECO:0000256" key="1">
    <source>
        <dbReference type="SAM" id="Phobius"/>
    </source>
</evidence>
<dbReference type="RefSeq" id="WP_166506081.1">
    <property type="nucleotide sequence ID" value="NZ_LN650648.1"/>
</dbReference>
<keyword evidence="1" id="KW-0812">Transmembrane</keyword>
<evidence type="ECO:0000313" key="3">
    <source>
        <dbReference type="Proteomes" id="UP000245695"/>
    </source>
</evidence>
<dbReference type="Proteomes" id="UP000245695">
    <property type="component" value="Chromosome 1"/>
</dbReference>
<sequence>MFGIIVNIFLIVMGIYTIYSTNKVRKNGIIPYSNLTFSCIEKMKDNEEYKKYYIKLNYTIGFLLIIEGTIFTIDKYYNLPEMLIPILLFSCLIYMFTIIWKTFSFLPSYKNKNR</sequence>
<dbReference type="KEGG" id="rhom:FRIFI_2630"/>
<feature type="transmembrane region" description="Helical" evidence="1">
    <location>
        <begin position="6"/>
        <end position="22"/>
    </location>
</feature>
<proteinExistence type="predicted"/>
<dbReference type="EMBL" id="LN650648">
    <property type="protein sequence ID" value="CEI74151.1"/>
    <property type="molecule type" value="Genomic_DNA"/>
</dbReference>
<reference evidence="2 3" key="1">
    <citation type="submission" date="2014-09" db="EMBL/GenBank/DDBJ databases">
        <authorList>
            <person name="Hornung B.V."/>
        </authorList>
    </citation>
    <scope>NUCLEOTIDE SEQUENCE [LARGE SCALE GENOMIC DNA]</scope>
    <source>
        <strain evidence="2 3">FRIFI</strain>
    </source>
</reference>
<organism evidence="2 3">
    <name type="scientific">Romboutsia hominis</name>
    <dbReference type="NCBI Taxonomy" id="1507512"/>
    <lineage>
        <taxon>Bacteria</taxon>
        <taxon>Bacillati</taxon>
        <taxon>Bacillota</taxon>
        <taxon>Clostridia</taxon>
        <taxon>Peptostreptococcales</taxon>
        <taxon>Peptostreptococcaceae</taxon>
        <taxon>Romboutsia</taxon>
    </lineage>
</organism>
<feature type="transmembrane region" description="Helical" evidence="1">
    <location>
        <begin position="83"/>
        <end position="106"/>
    </location>
</feature>
<keyword evidence="3" id="KW-1185">Reference proteome</keyword>